<evidence type="ECO:0000256" key="6">
    <source>
        <dbReference type="RuleBase" id="RU367028"/>
    </source>
</evidence>
<dbReference type="AlphaFoldDB" id="A0A8T2V1F4"/>
<comment type="caution">
    <text evidence="8">The sequence shown here is derived from an EMBL/GenBank/DDBJ whole genome shotgun (WGS) entry which is preliminary data.</text>
</comment>
<dbReference type="Pfam" id="PF04844">
    <property type="entry name" value="Ovate"/>
    <property type="match status" value="1"/>
</dbReference>
<dbReference type="PANTHER" id="PTHR33057:SF70">
    <property type="entry name" value="TRANSCRIPTION REPRESSOR-RELATED"/>
    <property type="match status" value="1"/>
</dbReference>
<dbReference type="OMA" id="NSARYHH"/>
<evidence type="ECO:0000313" key="8">
    <source>
        <dbReference type="EMBL" id="KAH7440950.1"/>
    </source>
</evidence>
<reference evidence="8" key="1">
    <citation type="submission" date="2021-08" db="EMBL/GenBank/DDBJ databases">
        <title>WGS assembly of Ceratopteris richardii.</title>
        <authorList>
            <person name="Marchant D.B."/>
            <person name="Chen G."/>
            <person name="Jenkins J."/>
            <person name="Shu S."/>
            <person name="Leebens-Mack J."/>
            <person name="Grimwood J."/>
            <person name="Schmutz J."/>
            <person name="Soltis P."/>
            <person name="Soltis D."/>
            <person name="Chen Z.-H."/>
        </authorList>
    </citation>
    <scope>NUCLEOTIDE SEQUENCE</scope>
    <source>
        <strain evidence="8">Whitten #5841</strain>
        <tissue evidence="8">Leaf</tissue>
    </source>
</reference>
<sequence length="64" mass="7622">MKCSYDPGQDFKQSMLDMIYEKELNSSQDMVDLLQCYLTLNHPRYHDIIVKVFTDVWSEVFQAL</sequence>
<dbReference type="Proteomes" id="UP000825935">
    <property type="component" value="Chromosome 3"/>
</dbReference>
<keyword evidence="9" id="KW-1185">Reference proteome</keyword>
<dbReference type="NCBIfam" id="TIGR01568">
    <property type="entry name" value="A_thal_3678"/>
    <property type="match status" value="1"/>
</dbReference>
<gene>
    <name evidence="8" type="ORF">KP509_03G017400</name>
</gene>
<dbReference type="GO" id="GO:0005634">
    <property type="term" value="C:nucleus"/>
    <property type="evidence" value="ECO:0007669"/>
    <property type="project" value="UniProtKB-SubCell"/>
</dbReference>
<keyword evidence="3 6" id="KW-0805">Transcription regulation</keyword>
<dbReference type="PANTHER" id="PTHR33057">
    <property type="entry name" value="TRANSCRIPTION REPRESSOR OFP7-RELATED"/>
    <property type="match status" value="1"/>
</dbReference>
<feature type="domain" description="OVATE" evidence="7">
    <location>
        <begin position="1"/>
        <end position="59"/>
    </location>
</feature>
<dbReference type="OrthoDB" id="1928390at2759"/>
<dbReference type="InterPro" id="IPR006458">
    <property type="entry name" value="Ovate_C"/>
</dbReference>
<accession>A0A8T2V1F4</accession>
<evidence type="ECO:0000256" key="3">
    <source>
        <dbReference type="ARBA" id="ARBA00023015"/>
    </source>
</evidence>
<name>A0A8T2V1F4_CERRI</name>
<keyword evidence="2 6" id="KW-0678">Repressor</keyword>
<comment type="function">
    <text evidence="6">Transcriptional repressor that regulates multiple aspects of plant growth and development.</text>
</comment>
<organism evidence="8 9">
    <name type="scientific">Ceratopteris richardii</name>
    <name type="common">Triangle waterfern</name>
    <dbReference type="NCBI Taxonomy" id="49495"/>
    <lineage>
        <taxon>Eukaryota</taxon>
        <taxon>Viridiplantae</taxon>
        <taxon>Streptophyta</taxon>
        <taxon>Embryophyta</taxon>
        <taxon>Tracheophyta</taxon>
        <taxon>Polypodiopsida</taxon>
        <taxon>Polypodiidae</taxon>
        <taxon>Polypodiales</taxon>
        <taxon>Pteridineae</taxon>
        <taxon>Pteridaceae</taxon>
        <taxon>Parkerioideae</taxon>
        <taxon>Ceratopteris</taxon>
    </lineage>
</organism>
<dbReference type="PROSITE" id="PS51754">
    <property type="entry name" value="OVATE"/>
    <property type="match status" value="1"/>
</dbReference>
<comment type="subcellular location">
    <subcellularLocation>
        <location evidence="1 6">Nucleus</location>
    </subcellularLocation>
</comment>
<protein>
    <recommendedName>
        <fullName evidence="6">Transcription repressor</fullName>
    </recommendedName>
    <alternativeName>
        <fullName evidence="6">Ovate family protein</fullName>
    </alternativeName>
</protein>
<evidence type="ECO:0000259" key="7">
    <source>
        <dbReference type="PROSITE" id="PS51754"/>
    </source>
</evidence>
<evidence type="ECO:0000256" key="1">
    <source>
        <dbReference type="ARBA" id="ARBA00004123"/>
    </source>
</evidence>
<keyword evidence="5 6" id="KW-0539">Nucleus</keyword>
<proteinExistence type="predicted"/>
<dbReference type="InterPro" id="IPR038933">
    <property type="entry name" value="Ovate"/>
</dbReference>
<evidence type="ECO:0000313" key="9">
    <source>
        <dbReference type="Proteomes" id="UP000825935"/>
    </source>
</evidence>
<keyword evidence="4 6" id="KW-0804">Transcription</keyword>
<evidence type="ECO:0000256" key="2">
    <source>
        <dbReference type="ARBA" id="ARBA00022491"/>
    </source>
</evidence>
<evidence type="ECO:0000256" key="5">
    <source>
        <dbReference type="ARBA" id="ARBA00023242"/>
    </source>
</evidence>
<evidence type="ECO:0000256" key="4">
    <source>
        <dbReference type="ARBA" id="ARBA00023163"/>
    </source>
</evidence>
<dbReference type="EMBL" id="CM035408">
    <property type="protein sequence ID" value="KAH7440950.1"/>
    <property type="molecule type" value="Genomic_DNA"/>
</dbReference>
<dbReference type="GO" id="GO:0045892">
    <property type="term" value="P:negative regulation of DNA-templated transcription"/>
    <property type="evidence" value="ECO:0007669"/>
    <property type="project" value="UniProtKB-UniRule"/>
</dbReference>